<gene>
    <name evidence="3" type="ORF">ISF6_5496</name>
</gene>
<evidence type="ECO:0000313" key="4">
    <source>
        <dbReference type="Proteomes" id="UP000037660"/>
    </source>
</evidence>
<proteinExistence type="predicted"/>
<dbReference type="RefSeq" id="WP_054022685.1">
    <property type="nucleotide sequence ID" value="NZ_BBYR01000093.1"/>
</dbReference>
<protein>
    <submittedName>
        <fullName evidence="3">Uncharacterized protein</fullName>
    </submittedName>
</protein>
<keyword evidence="1" id="KW-1133">Transmembrane helix</keyword>
<comment type="caution">
    <text evidence="3">The sequence shown here is derived from an EMBL/GenBank/DDBJ whole genome shotgun (WGS) entry which is preliminary data.</text>
</comment>
<organism evidence="3 4">
    <name type="scientific">Piscinibacter sakaiensis</name>
    <name type="common">Ideonella sakaiensis</name>
    <dbReference type="NCBI Taxonomy" id="1547922"/>
    <lineage>
        <taxon>Bacteria</taxon>
        <taxon>Pseudomonadati</taxon>
        <taxon>Pseudomonadota</taxon>
        <taxon>Betaproteobacteria</taxon>
        <taxon>Burkholderiales</taxon>
        <taxon>Sphaerotilaceae</taxon>
        <taxon>Piscinibacter</taxon>
    </lineage>
</organism>
<feature type="chain" id="PRO_5005513831" evidence="2">
    <location>
        <begin position="35"/>
        <end position="171"/>
    </location>
</feature>
<dbReference type="Proteomes" id="UP000037660">
    <property type="component" value="Unassembled WGS sequence"/>
</dbReference>
<keyword evidence="1" id="KW-0472">Membrane</keyword>
<keyword evidence="1" id="KW-0812">Transmembrane</keyword>
<feature type="transmembrane region" description="Helical" evidence="1">
    <location>
        <begin position="147"/>
        <end position="165"/>
    </location>
</feature>
<accession>A0A0K8P877</accession>
<evidence type="ECO:0000256" key="1">
    <source>
        <dbReference type="SAM" id="Phobius"/>
    </source>
</evidence>
<name>A0A0K8P877_PISS1</name>
<reference evidence="3 4" key="2">
    <citation type="journal article" date="2016" name="Science">
        <title>A bacterium that degrades and assimilates poly(ethylene terephthalate).</title>
        <authorList>
            <person name="Yoshida S."/>
            <person name="Hiraga K."/>
            <person name="Takehana T."/>
            <person name="Taniguchi I."/>
            <person name="Yamaji H."/>
            <person name="Maeda Y."/>
            <person name="Toyohara K."/>
            <person name="Miyamoto K."/>
            <person name="Kimura Y."/>
            <person name="Oda K."/>
        </authorList>
    </citation>
    <scope>NUCLEOTIDE SEQUENCE [LARGE SCALE GENOMIC DNA]</scope>
    <source>
        <strain evidence="4">NBRC 110686 / TISTR 2288 / 201-F6</strain>
    </source>
</reference>
<evidence type="ECO:0000313" key="3">
    <source>
        <dbReference type="EMBL" id="GAP38837.1"/>
    </source>
</evidence>
<dbReference type="EMBL" id="BBYR01000093">
    <property type="protein sequence ID" value="GAP38837.1"/>
    <property type="molecule type" value="Genomic_DNA"/>
</dbReference>
<dbReference type="STRING" id="1547922.ISF6_5496"/>
<keyword evidence="2" id="KW-0732">Signal</keyword>
<keyword evidence="4" id="KW-1185">Reference proteome</keyword>
<feature type="signal peptide" evidence="2">
    <location>
        <begin position="1"/>
        <end position="34"/>
    </location>
</feature>
<reference evidence="4" key="1">
    <citation type="submission" date="2015-07" db="EMBL/GenBank/DDBJ databases">
        <title>Discovery of a poly(ethylene terephthalate assimilation.</title>
        <authorList>
            <person name="Yoshida S."/>
            <person name="Hiraga K."/>
            <person name="Takehana T."/>
            <person name="Taniguchi I."/>
            <person name="Yamaji H."/>
            <person name="Maeda Y."/>
            <person name="Toyohara K."/>
            <person name="Miyamoto K."/>
            <person name="Kimura Y."/>
            <person name="Oda K."/>
        </authorList>
    </citation>
    <scope>NUCLEOTIDE SEQUENCE [LARGE SCALE GENOMIC DNA]</scope>
    <source>
        <strain evidence="4">NBRC 110686 / TISTR 2288 / 201-F6</strain>
    </source>
</reference>
<evidence type="ECO:0000256" key="2">
    <source>
        <dbReference type="SAM" id="SignalP"/>
    </source>
</evidence>
<dbReference type="AlphaFoldDB" id="A0A0K8P877"/>
<sequence>MQRAAAAWRRALAAGLLPALWLPAVLLTASAARAHEVSERVEQRAATVVTLRYADGEPFAGEAWELRADGAERPLLSGRTDAQGRAVLLLDGPGPWRFRAFSDDGHGLERVIDVAGPAGAASAGGVPGVVAGGAADGADRPDRASRLLFGAAVVLAVFGALQLWLRRRPPR</sequence>